<dbReference type="InterPro" id="IPR002156">
    <property type="entry name" value="RNaseH_domain"/>
</dbReference>
<evidence type="ECO:0000256" key="8">
    <source>
        <dbReference type="ARBA" id="ARBA00022918"/>
    </source>
</evidence>
<dbReference type="PROSITE" id="PS50879">
    <property type="entry name" value="RNASE_H_1"/>
    <property type="match status" value="1"/>
</dbReference>
<keyword evidence="6" id="KW-0255">Endonuclease</keyword>
<organism evidence="11 12">
    <name type="scientific">Mionectes macconnelli</name>
    <name type="common">McConnell's flycatcher</name>
    <dbReference type="NCBI Taxonomy" id="254557"/>
    <lineage>
        <taxon>Eukaryota</taxon>
        <taxon>Metazoa</taxon>
        <taxon>Chordata</taxon>
        <taxon>Craniata</taxon>
        <taxon>Vertebrata</taxon>
        <taxon>Euteleostomi</taxon>
        <taxon>Archelosauria</taxon>
        <taxon>Archosauria</taxon>
        <taxon>Dinosauria</taxon>
        <taxon>Saurischia</taxon>
        <taxon>Theropoda</taxon>
        <taxon>Coelurosauria</taxon>
        <taxon>Aves</taxon>
        <taxon>Neognathae</taxon>
        <taxon>Neoaves</taxon>
        <taxon>Telluraves</taxon>
        <taxon>Australaves</taxon>
        <taxon>Passeriformes</taxon>
        <taxon>Tyrannidae</taxon>
        <taxon>Mionectes</taxon>
    </lineage>
</organism>
<dbReference type="EMBL" id="VYZC01001929">
    <property type="protein sequence ID" value="NWT07350.1"/>
    <property type="molecule type" value="Genomic_DNA"/>
</dbReference>
<proteinExistence type="inferred from homology"/>
<evidence type="ECO:0000313" key="11">
    <source>
        <dbReference type="EMBL" id="NWT07350.1"/>
    </source>
</evidence>
<dbReference type="AlphaFoldDB" id="A0A7K5KMB2"/>
<evidence type="ECO:0000256" key="2">
    <source>
        <dbReference type="ARBA" id="ARBA00012180"/>
    </source>
</evidence>
<reference evidence="11 12" key="1">
    <citation type="submission" date="2019-09" db="EMBL/GenBank/DDBJ databases">
        <title>Bird 10,000 Genomes (B10K) Project - Family phase.</title>
        <authorList>
            <person name="Zhang G."/>
        </authorList>
    </citation>
    <scope>NUCLEOTIDE SEQUENCE [LARGE SCALE GENOMIC DNA]</scope>
    <source>
        <strain evidence="11">B10K-DU-003-16</strain>
        <tissue evidence="11">Mixed tissue sample</tissue>
    </source>
</reference>
<dbReference type="InterPro" id="IPR043502">
    <property type="entry name" value="DNA/RNA_pol_sf"/>
</dbReference>
<dbReference type="Proteomes" id="UP000525714">
    <property type="component" value="Unassembled WGS sequence"/>
</dbReference>
<feature type="non-terminal residue" evidence="11">
    <location>
        <position position="561"/>
    </location>
</feature>
<gene>
    <name evidence="11" type="primary">Ervk11</name>
    <name evidence="11" type="ORF">MIOMAC_R10075</name>
</gene>
<dbReference type="SUPFAM" id="SSF56672">
    <property type="entry name" value="DNA/RNA polymerases"/>
    <property type="match status" value="1"/>
</dbReference>
<evidence type="ECO:0000259" key="10">
    <source>
        <dbReference type="PROSITE" id="PS50879"/>
    </source>
</evidence>
<dbReference type="InterPro" id="IPR010661">
    <property type="entry name" value="RVT_thumb"/>
</dbReference>
<keyword evidence="7" id="KW-0378">Hydrolase</keyword>
<dbReference type="GO" id="GO:0035613">
    <property type="term" value="F:RNA stem-loop binding"/>
    <property type="evidence" value="ECO:0007669"/>
    <property type="project" value="TreeGrafter"/>
</dbReference>
<dbReference type="Pfam" id="PF00075">
    <property type="entry name" value="RNase_H"/>
    <property type="match status" value="1"/>
</dbReference>
<protein>
    <recommendedName>
        <fullName evidence="2">ribonuclease H</fullName>
        <ecNumber evidence="2">3.1.26.4</ecNumber>
    </recommendedName>
</protein>
<keyword evidence="12" id="KW-1185">Reference proteome</keyword>
<dbReference type="EC" id="3.1.26.4" evidence="2"/>
<evidence type="ECO:0000259" key="9">
    <source>
        <dbReference type="PROSITE" id="PS50878"/>
    </source>
</evidence>
<dbReference type="PANTHER" id="PTHR41694:SF3">
    <property type="entry name" value="RNA-DIRECTED DNA POLYMERASE-RELATED"/>
    <property type="match status" value="1"/>
</dbReference>
<evidence type="ECO:0000256" key="1">
    <source>
        <dbReference type="ARBA" id="ARBA00010879"/>
    </source>
</evidence>
<sequence length="561" mass="63496">KLQWKTQKPVWVNQWPLTKERLQIVRTLVLEQLKAGHIVPTTSPWNTPIFVIPKKSGKRRLLHDLRAINAVMEDMGVLQPGLPSPTMIPSDWVILIIDLKDCFFTIFLHPEDTNKFAFTVPSISKAEPAQRYKWVVLPMGMKNSPTMCQSYVAWALQPFRNQHPELLVYHYMDDILIAGSNLDIPPPLSQLEYELGCRGLNIAPEKVQMQEPWEYLGWTITNGIVRPQKLVINTNIKTLNDVQKLMGHIQWVRPVCGITNDDLVPLMPFLGTDTQAGLQRDLSESQKAVIVNISGKIAAGYASRIIDDQPVQYLVVNSGGSRKHPLGVICQLTTGIRILEWIFLPYQPKKTTVMTRPELFAQLIIKGRRRICDLTGKDPSIIFLPVVQDYLECLLEKSEPVQIAMADFAGIVTNQYPSDKLLPLLQHQTIEPLVLRSDEPVDGVTAFTDAGKKSCQAAVTWQEGPEWKHKLLPGIPGDTLQTLELRGVVWALNFWKDEPINVVSDSLYVVGTVQRLERAMIRTLKNKILAALMTQLSHLLNQRTHPYFVTHIRSHQKLNGG</sequence>
<evidence type="ECO:0000256" key="4">
    <source>
        <dbReference type="ARBA" id="ARBA00022695"/>
    </source>
</evidence>
<keyword evidence="5" id="KW-0540">Nuclease</keyword>
<dbReference type="Gene3D" id="3.30.70.270">
    <property type="match status" value="2"/>
</dbReference>
<dbReference type="GO" id="GO:0004523">
    <property type="term" value="F:RNA-DNA hybrid ribonuclease activity"/>
    <property type="evidence" value="ECO:0007669"/>
    <property type="project" value="UniProtKB-EC"/>
</dbReference>
<keyword evidence="3" id="KW-0808">Transferase</keyword>
<comment type="similarity">
    <text evidence="1">Belongs to the beta type-B retroviral polymerase family. HERV class-II K(HML-2) pol subfamily.</text>
</comment>
<dbReference type="Gene3D" id="3.30.420.10">
    <property type="entry name" value="Ribonuclease H-like superfamily/Ribonuclease H"/>
    <property type="match status" value="1"/>
</dbReference>
<dbReference type="GO" id="GO:0003964">
    <property type="term" value="F:RNA-directed DNA polymerase activity"/>
    <property type="evidence" value="ECO:0007669"/>
    <property type="project" value="UniProtKB-KW"/>
</dbReference>
<evidence type="ECO:0000256" key="7">
    <source>
        <dbReference type="ARBA" id="ARBA00022801"/>
    </source>
</evidence>
<dbReference type="InterPro" id="IPR036397">
    <property type="entry name" value="RNaseH_sf"/>
</dbReference>
<feature type="domain" description="RNase H type-1" evidence="10">
    <location>
        <begin position="440"/>
        <end position="561"/>
    </location>
</feature>
<dbReference type="InterPro" id="IPR043128">
    <property type="entry name" value="Rev_trsase/Diguanyl_cyclase"/>
</dbReference>
<feature type="domain" description="Reverse transcriptase" evidence="9">
    <location>
        <begin position="33"/>
        <end position="220"/>
    </location>
</feature>
<keyword evidence="8" id="KW-0695">RNA-directed DNA polymerase</keyword>
<name>A0A7K5KMB2_9TYRA</name>
<dbReference type="PANTHER" id="PTHR41694">
    <property type="entry name" value="ENDOGENOUS RETROVIRUS GROUP K MEMBER POL PROTEIN"/>
    <property type="match status" value="1"/>
</dbReference>
<feature type="non-terminal residue" evidence="11">
    <location>
        <position position="1"/>
    </location>
</feature>
<comment type="caution">
    <text evidence="11">The sequence shown here is derived from an EMBL/GenBank/DDBJ whole genome shotgun (WGS) entry which is preliminary data.</text>
</comment>
<dbReference type="PROSITE" id="PS50878">
    <property type="entry name" value="RT_POL"/>
    <property type="match status" value="1"/>
</dbReference>
<evidence type="ECO:0000256" key="6">
    <source>
        <dbReference type="ARBA" id="ARBA00022759"/>
    </source>
</evidence>
<accession>A0A7K5KMB2</accession>
<dbReference type="InterPro" id="IPR000477">
    <property type="entry name" value="RT_dom"/>
</dbReference>
<evidence type="ECO:0000313" key="12">
    <source>
        <dbReference type="Proteomes" id="UP000525714"/>
    </source>
</evidence>
<evidence type="ECO:0000256" key="5">
    <source>
        <dbReference type="ARBA" id="ARBA00022722"/>
    </source>
</evidence>
<dbReference type="Pfam" id="PF00078">
    <property type="entry name" value="RVT_1"/>
    <property type="match status" value="1"/>
</dbReference>
<dbReference type="Pfam" id="PF06817">
    <property type="entry name" value="RVT_thumb"/>
    <property type="match status" value="1"/>
</dbReference>
<keyword evidence="4" id="KW-0548">Nucleotidyltransferase</keyword>
<evidence type="ECO:0000256" key="3">
    <source>
        <dbReference type="ARBA" id="ARBA00022679"/>
    </source>
</evidence>
<dbReference type="Gene3D" id="3.10.10.10">
    <property type="entry name" value="HIV Type 1 Reverse Transcriptase, subunit A, domain 1"/>
    <property type="match status" value="1"/>
</dbReference>